<reference evidence="1 2" key="1">
    <citation type="journal article" date="2011" name="Front. Microbiol.">
        <title>Genomic signatures of strain selection and enhancement in Bacillus atrophaeus var. globigii, a historical biowarfare simulant.</title>
        <authorList>
            <person name="Gibbons H.S."/>
            <person name="Broomall S.M."/>
            <person name="McNew L.A."/>
            <person name="Daligault H."/>
            <person name="Chapman C."/>
            <person name="Bruce D."/>
            <person name="Karavis M."/>
            <person name="Krepps M."/>
            <person name="McGregor P.A."/>
            <person name="Hong C."/>
            <person name="Park K.H."/>
            <person name="Akmal A."/>
            <person name="Feldman A."/>
            <person name="Lin J.S."/>
            <person name="Chang W.E."/>
            <person name="Higgs B.W."/>
            <person name="Demirev P."/>
            <person name="Lindquist J."/>
            <person name="Liem A."/>
            <person name="Fochler E."/>
            <person name="Read T.D."/>
            <person name="Tapia R."/>
            <person name="Johnson S."/>
            <person name="Bishop-Lilly K.A."/>
            <person name="Detter C."/>
            <person name="Han C."/>
            <person name="Sozhamannan S."/>
            <person name="Rosenzweig C.N."/>
            <person name="Skowronski E.W."/>
        </authorList>
    </citation>
    <scope>NUCLEOTIDE SEQUENCE [LARGE SCALE GENOMIC DNA]</scope>
    <source>
        <strain evidence="1 2">CC-PW-9</strain>
    </source>
</reference>
<protein>
    <submittedName>
        <fullName evidence="1">Uncharacterized protein</fullName>
    </submittedName>
</protein>
<dbReference type="RefSeq" id="WP_126842364.1">
    <property type="nucleotide sequence ID" value="NZ_PIQH01000008.1"/>
</dbReference>
<dbReference type="Proteomes" id="UP000287996">
    <property type="component" value="Unassembled WGS sequence"/>
</dbReference>
<comment type="caution">
    <text evidence="1">The sequence shown here is derived from an EMBL/GenBank/DDBJ whole genome shotgun (WGS) entry which is preliminary data.</text>
</comment>
<organism evidence="1 2">
    <name type="scientific">Idiomarina tyrosinivorans</name>
    <dbReference type="NCBI Taxonomy" id="1445662"/>
    <lineage>
        <taxon>Bacteria</taxon>
        <taxon>Pseudomonadati</taxon>
        <taxon>Pseudomonadota</taxon>
        <taxon>Gammaproteobacteria</taxon>
        <taxon>Alteromonadales</taxon>
        <taxon>Idiomarinaceae</taxon>
        <taxon>Idiomarina</taxon>
    </lineage>
</organism>
<evidence type="ECO:0000313" key="1">
    <source>
        <dbReference type="EMBL" id="RUO79857.1"/>
    </source>
</evidence>
<sequence>MISDTLKILNDALGEAHPSPKILEGIKVIGAGFVETPSVIEGNYFFEFFTEGVSFNFEKDCLTQISIYLTPFREYGSFRGEVFDIKKPERLDWSFIRSLLGEPKSQGGGEVSLSGYINPWVRYNFDGIYMNLEFDQKDSLSAIHLIAS</sequence>
<evidence type="ECO:0000313" key="2">
    <source>
        <dbReference type="Proteomes" id="UP000287996"/>
    </source>
</evidence>
<keyword evidence="2" id="KW-1185">Reference proteome</keyword>
<proteinExistence type="predicted"/>
<dbReference type="EMBL" id="PIQH01000008">
    <property type="protein sequence ID" value="RUO79857.1"/>
    <property type="molecule type" value="Genomic_DNA"/>
</dbReference>
<dbReference type="OrthoDB" id="6630808at2"/>
<gene>
    <name evidence="1" type="ORF">CWI84_09530</name>
</gene>
<name>A0A432ZPN4_9GAMM</name>
<accession>A0A432ZPN4</accession>
<dbReference type="AlphaFoldDB" id="A0A432ZPN4"/>